<evidence type="ECO:0000313" key="2">
    <source>
        <dbReference type="EMBL" id="VDC85963.1"/>
    </source>
</evidence>
<feature type="transmembrane region" description="Helical" evidence="1">
    <location>
        <begin position="40"/>
        <end position="60"/>
    </location>
</feature>
<reference evidence="2" key="1">
    <citation type="submission" date="2018-11" db="EMBL/GenBank/DDBJ databases">
        <authorList>
            <consortium name="Genoscope - CEA"/>
            <person name="William W."/>
        </authorList>
    </citation>
    <scope>NUCLEOTIDE SEQUENCE</scope>
</reference>
<feature type="transmembrane region" description="Helical" evidence="1">
    <location>
        <begin position="6"/>
        <end position="28"/>
    </location>
</feature>
<sequence>MARYVLPFVEILINLLLSHILMLLLIICSPFKGCCFVQKLVPCCSTTFAFITSVLLAMSWELQ</sequence>
<protein>
    <submittedName>
        <fullName evidence="2">Uncharacterized protein</fullName>
    </submittedName>
</protein>
<keyword evidence="1" id="KW-0812">Transmembrane</keyword>
<keyword evidence="1" id="KW-0472">Membrane</keyword>
<keyword evidence="1" id="KW-1133">Transmembrane helix</keyword>
<name>A0A3P6AEZ7_BRAOL</name>
<organism evidence="2">
    <name type="scientific">Brassica oleracea</name>
    <name type="common">Wild cabbage</name>
    <dbReference type="NCBI Taxonomy" id="3712"/>
    <lineage>
        <taxon>Eukaryota</taxon>
        <taxon>Viridiplantae</taxon>
        <taxon>Streptophyta</taxon>
        <taxon>Embryophyta</taxon>
        <taxon>Tracheophyta</taxon>
        <taxon>Spermatophyta</taxon>
        <taxon>Magnoliopsida</taxon>
        <taxon>eudicotyledons</taxon>
        <taxon>Gunneridae</taxon>
        <taxon>Pentapetalae</taxon>
        <taxon>rosids</taxon>
        <taxon>malvids</taxon>
        <taxon>Brassicales</taxon>
        <taxon>Brassicaceae</taxon>
        <taxon>Brassiceae</taxon>
        <taxon>Brassica</taxon>
    </lineage>
</organism>
<dbReference type="AlphaFoldDB" id="A0A3P6AEZ7"/>
<proteinExistence type="predicted"/>
<evidence type="ECO:0000256" key="1">
    <source>
        <dbReference type="SAM" id="Phobius"/>
    </source>
</evidence>
<gene>
    <name evidence="2" type="ORF">BOLC3T13111H</name>
</gene>
<dbReference type="EMBL" id="LR031872">
    <property type="protein sequence ID" value="VDC85963.1"/>
    <property type="molecule type" value="Genomic_DNA"/>
</dbReference>
<accession>A0A3P6AEZ7</accession>